<feature type="compositionally biased region" description="Polar residues" evidence="10">
    <location>
        <begin position="45"/>
        <end position="75"/>
    </location>
</feature>
<evidence type="ECO:0000256" key="1">
    <source>
        <dbReference type="ARBA" id="ARBA00004123"/>
    </source>
</evidence>
<feature type="compositionally biased region" description="Basic and acidic residues" evidence="10">
    <location>
        <begin position="444"/>
        <end position="463"/>
    </location>
</feature>
<dbReference type="PROSITE" id="PS50157">
    <property type="entry name" value="ZINC_FINGER_C2H2_2"/>
    <property type="match status" value="2"/>
</dbReference>
<feature type="domain" description="C2H2-type" evidence="11">
    <location>
        <begin position="556"/>
        <end position="583"/>
    </location>
</feature>
<evidence type="ECO:0000256" key="7">
    <source>
        <dbReference type="ARBA" id="ARBA00023163"/>
    </source>
</evidence>
<feature type="compositionally biased region" description="Polar residues" evidence="10">
    <location>
        <begin position="1"/>
        <end position="17"/>
    </location>
</feature>
<evidence type="ECO:0000256" key="2">
    <source>
        <dbReference type="ARBA" id="ARBA00022723"/>
    </source>
</evidence>
<comment type="caution">
    <text evidence="12">The sequence shown here is derived from an EMBL/GenBank/DDBJ whole genome shotgun (WGS) entry which is preliminary data.</text>
</comment>
<keyword evidence="3" id="KW-0677">Repeat</keyword>
<evidence type="ECO:0000256" key="10">
    <source>
        <dbReference type="SAM" id="MobiDB-lite"/>
    </source>
</evidence>
<protein>
    <recommendedName>
        <fullName evidence="11">C2H2-type domain-containing protein</fullName>
    </recommendedName>
</protein>
<gene>
    <name evidence="12" type="ORF">EJ08DRAFT_666105</name>
</gene>
<proteinExistence type="predicted"/>
<feature type="compositionally biased region" description="Low complexity" evidence="10">
    <location>
        <begin position="97"/>
        <end position="109"/>
    </location>
</feature>
<feature type="domain" description="C2H2-type" evidence="11">
    <location>
        <begin position="528"/>
        <end position="555"/>
    </location>
</feature>
<dbReference type="PANTHER" id="PTHR24388">
    <property type="entry name" value="ZINC FINGER PROTEIN"/>
    <property type="match status" value="1"/>
</dbReference>
<comment type="subcellular location">
    <subcellularLocation>
        <location evidence="1">Nucleus</location>
    </subcellularLocation>
</comment>
<sequence>MDNSRGRSPSAGHQNQSIRHHSPSPNGAFHNPDNNHTGGLGLDHQSVTPFDSSLNSFGNQLTTNNQSSFDANSHNPSFDGNIDFAASAQSFHQGGLYQDQGLQGLPQGLTTDPSFGQQGNNLFSSYGNLGDTSGLNNGFDPPLFPDTGSHNDLFSSGALDPQLLGSQAQQQSINPTNLVNPMTSHPQSPTPPHLLSPAMNRQPSGGSPHGSPALQQSGFQQQPSPRHSRNTSLDPSSAVYPQQMQNGEWGSMGSFQQHRRQPSDAHSDVSSSAHPSPYLGNTLDSFDQVDSHSPLLGAQQDPAMYEGVMGIGQFSISEPRHPSYISPAHSPHISPRLLPQQQQLPSFTSGDNFGMMNSYAPPMNHSQYNGQGQDFFSSQSREAFPTFNQGGIDYNNEAMSPPEINIQLAPPSRQASFEPPKPEGGPDGALSPPDRSRSRNRTRAKSDSSLRGERSQSKADSKDMLSPQAAGVGSRSASPSGKGRRSSTSSVPNRDYILDLADPSRPASAASGDTTSNSKRTQKHPATFQCSLCPKRFTRAYNLRSHLRTHTDERPFVCSVCGKAFARQHDRKRHEGLHSGEKKFVCRGGLKGGLHWGCGRRFARADALGRHFRSEAGRVCIKPLLEEEAIERMNVANREAGLPPINFPAGQQGQAFGQQNQGFEPYPGAPQAGFDPNLQMNYSRLPAALLQQYPTLGGIWDTLPPNGADDVDDNISGANSFDASSGGEYDDEDYNHPQSGWASDVGPQY</sequence>
<evidence type="ECO:0000256" key="6">
    <source>
        <dbReference type="ARBA" id="ARBA00023015"/>
    </source>
</evidence>
<dbReference type="FunFam" id="3.30.160.60:FF:000181">
    <property type="entry name" value="C2H2 type zinc finger protein"/>
    <property type="match status" value="1"/>
</dbReference>
<name>A0A9P4TS36_9PEZI</name>
<accession>A0A9P4TS36</accession>
<evidence type="ECO:0000313" key="12">
    <source>
        <dbReference type="EMBL" id="KAF2418790.1"/>
    </source>
</evidence>
<evidence type="ECO:0000256" key="9">
    <source>
        <dbReference type="PROSITE-ProRule" id="PRU00042"/>
    </source>
</evidence>
<dbReference type="PANTHER" id="PTHR24388:SF54">
    <property type="entry name" value="PROTEIN ESCARGOT"/>
    <property type="match status" value="1"/>
</dbReference>
<feature type="compositionally biased region" description="Polar residues" evidence="10">
    <location>
        <begin position="213"/>
        <end position="256"/>
    </location>
</feature>
<dbReference type="PROSITE" id="PS00028">
    <property type="entry name" value="ZINC_FINGER_C2H2_1"/>
    <property type="match status" value="2"/>
</dbReference>
<dbReference type="EMBL" id="MU007124">
    <property type="protein sequence ID" value="KAF2418790.1"/>
    <property type="molecule type" value="Genomic_DNA"/>
</dbReference>
<dbReference type="SUPFAM" id="SSF57667">
    <property type="entry name" value="beta-beta-alpha zinc fingers"/>
    <property type="match status" value="1"/>
</dbReference>
<feature type="region of interest" description="Disordered" evidence="10">
    <location>
        <begin position="1"/>
        <end position="75"/>
    </location>
</feature>
<feature type="compositionally biased region" description="Polar residues" evidence="10">
    <location>
        <begin position="164"/>
        <end position="187"/>
    </location>
</feature>
<organism evidence="12 13">
    <name type="scientific">Tothia fuscella</name>
    <dbReference type="NCBI Taxonomy" id="1048955"/>
    <lineage>
        <taxon>Eukaryota</taxon>
        <taxon>Fungi</taxon>
        <taxon>Dikarya</taxon>
        <taxon>Ascomycota</taxon>
        <taxon>Pezizomycotina</taxon>
        <taxon>Dothideomycetes</taxon>
        <taxon>Pleosporomycetidae</taxon>
        <taxon>Venturiales</taxon>
        <taxon>Cylindrosympodiaceae</taxon>
        <taxon>Tothia</taxon>
    </lineage>
</organism>
<dbReference type="OrthoDB" id="8117402at2759"/>
<keyword evidence="2" id="KW-0479">Metal-binding</keyword>
<keyword evidence="7" id="KW-0804">Transcription</keyword>
<dbReference type="InterPro" id="IPR013087">
    <property type="entry name" value="Znf_C2H2_type"/>
</dbReference>
<dbReference type="InterPro" id="IPR050527">
    <property type="entry name" value="Snail/Krueppel_Znf"/>
</dbReference>
<evidence type="ECO:0000259" key="11">
    <source>
        <dbReference type="PROSITE" id="PS50157"/>
    </source>
</evidence>
<dbReference type="GO" id="GO:0000981">
    <property type="term" value="F:DNA-binding transcription factor activity, RNA polymerase II-specific"/>
    <property type="evidence" value="ECO:0007669"/>
    <property type="project" value="TreeGrafter"/>
</dbReference>
<dbReference type="FunFam" id="3.30.160.60:FF:000146">
    <property type="entry name" value="C2H2 type zinc finger protein"/>
    <property type="match status" value="1"/>
</dbReference>
<feature type="region of interest" description="Disordered" evidence="10">
    <location>
        <begin position="704"/>
        <end position="749"/>
    </location>
</feature>
<evidence type="ECO:0000256" key="5">
    <source>
        <dbReference type="ARBA" id="ARBA00022833"/>
    </source>
</evidence>
<evidence type="ECO:0000256" key="8">
    <source>
        <dbReference type="ARBA" id="ARBA00023242"/>
    </source>
</evidence>
<evidence type="ECO:0000256" key="3">
    <source>
        <dbReference type="ARBA" id="ARBA00022737"/>
    </source>
</evidence>
<keyword evidence="4 9" id="KW-0863">Zinc-finger</keyword>
<dbReference type="InterPro" id="IPR036236">
    <property type="entry name" value="Znf_C2H2_sf"/>
</dbReference>
<evidence type="ECO:0000313" key="13">
    <source>
        <dbReference type="Proteomes" id="UP000800235"/>
    </source>
</evidence>
<reference evidence="12" key="1">
    <citation type="journal article" date="2020" name="Stud. Mycol.">
        <title>101 Dothideomycetes genomes: a test case for predicting lifestyles and emergence of pathogens.</title>
        <authorList>
            <person name="Haridas S."/>
            <person name="Albert R."/>
            <person name="Binder M."/>
            <person name="Bloem J."/>
            <person name="Labutti K."/>
            <person name="Salamov A."/>
            <person name="Andreopoulos B."/>
            <person name="Baker S."/>
            <person name="Barry K."/>
            <person name="Bills G."/>
            <person name="Bluhm B."/>
            <person name="Cannon C."/>
            <person name="Castanera R."/>
            <person name="Culley D."/>
            <person name="Daum C."/>
            <person name="Ezra D."/>
            <person name="Gonzalez J."/>
            <person name="Henrissat B."/>
            <person name="Kuo A."/>
            <person name="Liang C."/>
            <person name="Lipzen A."/>
            <person name="Lutzoni F."/>
            <person name="Magnuson J."/>
            <person name="Mondo S."/>
            <person name="Nolan M."/>
            <person name="Ohm R."/>
            <person name="Pangilinan J."/>
            <person name="Park H.-J."/>
            <person name="Ramirez L."/>
            <person name="Alfaro M."/>
            <person name="Sun H."/>
            <person name="Tritt A."/>
            <person name="Yoshinaga Y."/>
            <person name="Zwiers L.-H."/>
            <person name="Turgeon B."/>
            <person name="Goodwin S."/>
            <person name="Spatafora J."/>
            <person name="Crous P."/>
            <person name="Grigoriev I."/>
        </authorList>
    </citation>
    <scope>NUCLEOTIDE SEQUENCE</scope>
    <source>
        <strain evidence="12">CBS 130266</strain>
    </source>
</reference>
<dbReference type="GO" id="GO:0071248">
    <property type="term" value="P:cellular response to metal ion"/>
    <property type="evidence" value="ECO:0007669"/>
    <property type="project" value="UniProtKB-ARBA"/>
</dbReference>
<keyword evidence="5" id="KW-0862">Zinc</keyword>
<dbReference type="AlphaFoldDB" id="A0A9P4TS36"/>
<dbReference type="Pfam" id="PF00096">
    <property type="entry name" value="zf-C2H2"/>
    <property type="match status" value="2"/>
</dbReference>
<dbReference type="GO" id="GO:0008270">
    <property type="term" value="F:zinc ion binding"/>
    <property type="evidence" value="ECO:0007669"/>
    <property type="project" value="UniProtKB-KW"/>
</dbReference>
<feature type="region of interest" description="Disordered" evidence="10">
    <location>
        <begin position="384"/>
        <end position="524"/>
    </location>
</feature>
<dbReference type="GO" id="GO:0005634">
    <property type="term" value="C:nucleus"/>
    <property type="evidence" value="ECO:0007669"/>
    <property type="project" value="UniProtKB-SubCell"/>
</dbReference>
<feature type="compositionally biased region" description="Polar residues" evidence="10">
    <location>
        <begin position="110"/>
        <end position="136"/>
    </location>
</feature>
<dbReference type="SMART" id="SM00355">
    <property type="entry name" value="ZnF_C2H2"/>
    <property type="match status" value="2"/>
</dbReference>
<dbReference type="Proteomes" id="UP000800235">
    <property type="component" value="Unassembled WGS sequence"/>
</dbReference>
<dbReference type="Gene3D" id="3.30.160.60">
    <property type="entry name" value="Classic Zinc Finger"/>
    <property type="match status" value="3"/>
</dbReference>
<feature type="region of interest" description="Disordered" evidence="10">
    <location>
        <begin position="97"/>
        <end position="297"/>
    </location>
</feature>
<keyword evidence="13" id="KW-1185">Reference proteome</keyword>
<dbReference type="GO" id="GO:0000978">
    <property type="term" value="F:RNA polymerase II cis-regulatory region sequence-specific DNA binding"/>
    <property type="evidence" value="ECO:0007669"/>
    <property type="project" value="TreeGrafter"/>
</dbReference>
<keyword evidence="6" id="KW-0805">Transcription regulation</keyword>
<keyword evidence="8" id="KW-0539">Nucleus</keyword>
<evidence type="ECO:0000256" key="4">
    <source>
        <dbReference type="ARBA" id="ARBA00022771"/>
    </source>
</evidence>